<dbReference type="CDD" id="cd07814">
    <property type="entry name" value="SRPBCC_CalC_Aha1-like"/>
    <property type="match status" value="1"/>
</dbReference>
<dbReference type="InterPro" id="IPR013538">
    <property type="entry name" value="ASHA1/2-like_C"/>
</dbReference>
<proteinExistence type="inferred from homology"/>
<keyword evidence="4" id="KW-1185">Reference proteome</keyword>
<organism evidence="3 4">
    <name type="scientific">Mucilaginibacter terrae</name>
    <dbReference type="NCBI Taxonomy" id="1955052"/>
    <lineage>
        <taxon>Bacteria</taxon>
        <taxon>Pseudomonadati</taxon>
        <taxon>Bacteroidota</taxon>
        <taxon>Sphingobacteriia</taxon>
        <taxon>Sphingobacteriales</taxon>
        <taxon>Sphingobacteriaceae</taxon>
        <taxon>Mucilaginibacter</taxon>
    </lineage>
</organism>
<gene>
    <name evidence="3" type="ORF">QE417_003800</name>
</gene>
<feature type="domain" description="Activator of Hsp90 ATPase homologue 1/2-like C-terminal" evidence="2">
    <location>
        <begin position="13"/>
        <end position="142"/>
    </location>
</feature>
<reference evidence="4" key="1">
    <citation type="submission" date="2023-07" db="EMBL/GenBank/DDBJ databases">
        <title>Functional and genomic diversity of the sorghum phyllosphere microbiome.</title>
        <authorList>
            <person name="Shade A."/>
        </authorList>
    </citation>
    <scope>NUCLEOTIDE SEQUENCE [LARGE SCALE GENOMIC DNA]</scope>
    <source>
        <strain evidence="4">SORGH_AS_0422</strain>
    </source>
</reference>
<name>A0ABU3GY88_9SPHI</name>
<accession>A0ABU3GY88</accession>
<dbReference type="EMBL" id="JAVLVU010000001">
    <property type="protein sequence ID" value="MDT3404728.1"/>
    <property type="molecule type" value="Genomic_DNA"/>
</dbReference>
<sequence length="149" mass="17591">MERDIIISWYYPHPPGLVWQYLTVPELLSQWFMKNDFKAEVGHRFNFINKPMPAVGWDGIVYSEVLEIIPQQKLVFDWKAGPKPGVINMETVLIWTLTPHDEGTLLKLEHRGFKGMKNYLASFMMEKGWQKILGKRFYRLLEGYANEQK</sequence>
<comment type="caution">
    <text evidence="3">The sequence shown here is derived from an EMBL/GenBank/DDBJ whole genome shotgun (WGS) entry which is preliminary data.</text>
</comment>
<evidence type="ECO:0000313" key="4">
    <source>
        <dbReference type="Proteomes" id="UP001258315"/>
    </source>
</evidence>
<evidence type="ECO:0000256" key="1">
    <source>
        <dbReference type="ARBA" id="ARBA00006817"/>
    </source>
</evidence>
<dbReference type="InterPro" id="IPR023393">
    <property type="entry name" value="START-like_dom_sf"/>
</dbReference>
<dbReference type="Pfam" id="PF08327">
    <property type="entry name" value="AHSA1"/>
    <property type="match status" value="1"/>
</dbReference>
<protein>
    <submittedName>
        <fullName evidence="3">Uncharacterized protein YndB with AHSA1/START domain</fullName>
    </submittedName>
</protein>
<dbReference type="SUPFAM" id="SSF55961">
    <property type="entry name" value="Bet v1-like"/>
    <property type="match status" value="1"/>
</dbReference>
<evidence type="ECO:0000259" key="2">
    <source>
        <dbReference type="Pfam" id="PF08327"/>
    </source>
</evidence>
<comment type="similarity">
    <text evidence="1">Belongs to the AHA1 family.</text>
</comment>
<evidence type="ECO:0000313" key="3">
    <source>
        <dbReference type="EMBL" id="MDT3404728.1"/>
    </source>
</evidence>
<dbReference type="RefSeq" id="WP_311952343.1">
    <property type="nucleotide sequence ID" value="NZ_JAVLVU010000001.1"/>
</dbReference>
<dbReference type="Proteomes" id="UP001258315">
    <property type="component" value="Unassembled WGS sequence"/>
</dbReference>
<dbReference type="Gene3D" id="3.30.530.20">
    <property type="match status" value="1"/>
</dbReference>